<dbReference type="EMBL" id="BAABEP010000073">
    <property type="protein sequence ID" value="GAA3757402.1"/>
    <property type="molecule type" value="Genomic_DNA"/>
</dbReference>
<evidence type="ECO:0000256" key="1">
    <source>
        <dbReference type="SAM" id="MobiDB-lite"/>
    </source>
</evidence>
<evidence type="ECO:0000313" key="2">
    <source>
        <dbReference type="EMBL" id="GAA3757402.1"/>
    </source>
</evidence>
<sequence length="147" mass="15342">MIRTRTASAVTAADVARMRAQPIVVPEATCRHTPPARASTVNAKTRRPRAMSSPSRTRSKRVPGRSRTSSAPVSAPAAGDQPEPGRPSVRARTTQDGRSPASRLRPYTSATAGPKPVSDATSAGSPRPDVSGGTFSRSTALRPTDVS</sequence>
<protein>
    <submittedName>
        <fullName evidence="2">Uncharacterized protein</fullName>
    </submittedName>
</protein>
<name>A0ABP7G714_9ACTN</name>
<feature type="compositionally biased region" description="Polar residues" evidence="1">
    <location>
        <begin position="133"/>
        <end position="147"/>
    </location>
</feature>
<comment type="caution">
    <text evidence="2">The sequence shown here is derived from an EMBL/GenBank/DDBJ whole genome shotgun (WGS) entry which is preliminary data.</text>
</comment>
<keyword evidence="3" id="KW-1185">Reference proteome</keyword>
<organism evidence="2 3">
    <name type="scientific">Streptomyces tremellae</name>
    <dbReference type="NCBI Taxonomy" id="1124239"/>
    <lineage>
        <taxon>Bacteria</taxon>
        <taxon>Bacillati</taxon>
        <taxon>Actinomycetota</taxon>
        <taxon>Actinomycetes</taxon>
        <taxon>Kitasatosporales</taxon>
        <taxon>Streptomycetaceae</taxon>
        <taxon>Streptomyces</taxon>
    </lineage>
</organism>
<evidence type="ECO:0000313" key="3">
    <source>
        <dbReference type="Proteomes" id="UP001499884"/>
    </source>
</evidence>
<accession>A0ABP7G714</accession>
<feature type="region of interest" description="Disordered" evidence="1">
    <location>
        <begin position="17"/>
        <end position="147"/>
    </location>
</feature>
<reference evidence="3" key="1">
    <citation type="journal article" date="2019" name="Int. J. Syst. Evol. Microbiol.">
        <title>The Global Catalogue of Microorganisms (GCM) 10K type strain sequencing project: providing services to taxonomists for standard genome sequencing and annotation.</title>
        <authorList>
            <consortium name="The Broad Institute Genomics Platform"/>
            <consortium name="The Broad Institute Genome Sequencing Center for Infectious Disease"/>
            <person name="Wu L."/>
            <person name="Ma J."/>
        </authorList>
    </citation>
    <scope>NUCLEOTIDE SEQUENCE [LARGE SCALE GENOMIC DNA]</scope>
    <source>
        <strain evidence="3">JCM 30846</strain>
    </source>
</reference>
<dbReference type="Proteomes" id="UP001499884">
    <property type="component" value="Unassembled WGS sequence"/>
</dbReference>
<proteinExistence type="predicted"/>
<gene>
    <name evidence="2" type="ORF">GCM10023082_60390</name>
</gene>